<gene>
    <name evidence="2" type="ORF">FD03_GL002377</name>
</gene>
<dbReference type="Pfam" id="PF18483">
    <property type="entry name" value="Lectin_L-type_dom"/>
    <property type="match status" value="1"/>
</dbReference>
<dbReference type="InterPro" id="IPR013320">
    <property type="entry name" value="ConA-like_dom_sf"/>
</dbReference>
<dbReference type="RefSeq" id="WP_025023914.1">
    <property type="nucleotide sequence ID" value="NZ_AZDZ01000022.1"/>
</dbReference>
<evidence type="ECO:0000313" key="3">
    <source>
        <dbReference type="Proteomes" id="UP000051248"/>
    </source>
</evidence>
<dbReference type="OrthoDB" id="2306834at2"/>
<dbReference type="STRING" id="1423775.FD03_GL002377"/>
<dbReference type="AlphaFoldDB" id="A0A0R1KCK4"/>
<keyword evidence="3" id="KW-1185">Reference proteome</keyword>
<accession>A0A0R1KCK4</accession>
<dbReference type="eggNOG" id="COG4886">
    <property type="taxonomic scope" value="Bacteria"/>
</dbReference>
<protein>
    <submittedName>
        <fullName evidence="2">Extracellular protein</fullName>
    </submittedName>
</protein>
<sequence length="761" mass="84833">MKSYKFTNKVAYILFLAFSVLVATNREVLAARPPSSNNNNNDVNVELPVDSAPADATDLQHALDTAPRGMDILEESFIQGQFYKSNDVSKKYNLNASKVIHRNESDANDRTGILRVTHGNNQLGSIWSNIDGNNYFDVTKDQTMSMWMYFGHPKDPNNANSVGDGMAFVLQNDDRGVNAISTYNGNPAYGETLGVWGADFNNKVEVPTSSIAKTAIQKSFAIEFDTYLNMKDTPNVINGEGVSFDIGKYAKHIAMNYPDLPTTYIPKRTAAERDRRYYFLLNHQNSKNSMPITDSQWHHVTMKWNTKNHTLYMKYDDKGLDGSAKDTPYKWEQSLDINHFDLKDTNKLRWGFTGSTGWQMENNLIIFESIPSYVNADSDVSIRDNTGNKILTSGHNHVEVGDDLTFIYNLNYVDGSKDWEKVLATIDLPDNVIFNSATITYKGDEGNPESISLSSLNDKKIQFELSHSLSKNISQATIEVHANVDKVKYSTRVAPAHVRFESDNLIVDNDTPEFNIDVPALMMSTNPAGTLNFGSMSQVPDSLEIHGEVWFANGGRIDPTIVTVMNSLNGNTGAMKLSGAISKKASFVLYIDKKNLHIGQNNLKISAKNKYNMKTKEYEIIINIGGGLQFGNVKEEVSFVPVMAGTTNEMVGRQEGWQVEVVDSRPSGNSWQLQAKAEKMIQNETKDVLDGDVVYKNPDGGVVELHQATTIFTNVKSDDNVQTVDVASTWNNDCGIMLKLNSCNQAGSYRGRIHWCLVDSM</sequence>
<keyword evidence="1" id="KW-0732">Signal</keyword>
<name>A0A0R1KCK4_9LACO</name>
<reference evidence="2 3" key="1">
    <citation type="journal article" date="2015" name="Genome Announc.">
        <title>Expanding the biotechnology potential of lactobacilli through comparative genomics of 213 strains and associated genera.</title>
        <authorList>
            <person name="Sun Z."/>
            <person name="Harris H.M."/>
            <person name="McCann A."/>
            <person name="Guo C."/>
            <person name="Argimon S."/>
            <person name="Zhang W."/>
            <person name="Yang X."/>
            <person name="Jeffery I.B."/>
            <person name="Cooney J.C."/>
            <person name="Kagawa T.F."/>
            <person name="Liu W."/>
            <person name="Song Y."/>
            <person name="Salvetti E."/>
            <person name="Wrobel A."/>
            <person name="Rasinkangas P."/>
            <person name="Parkhill J."/>
            <person name="Rea M.C."/>
            <person name="O'Sullivan O."/>
            <person name="Ritari J."/>
            <person name="Douillard F.P."/>
            <person name="Paul Ross R."/>
            <person name="Yang R."/>
            <person name="Briner A.E."/>
            <person name="Felis G.E."/>
            <person name="de Vos W.M."/>
            <person name="Barrangou R."/>
            <person name="Klaenhammer T.R."/>
            <person name="Caufield P.W."/>
            <person name="Cui Y."/>
            <person name="Zhang H."/>
            <person name="O'Toole P.W."/>
        </authorList>
    </citation>
    <scope>NUCLEOTIDE SEQUENCE [LARGE SCALE GENOMIC DNA]</scope>
    <source>
        <strain evidence="2 3">DSM 19682</strain>
    </source>
</reference>
<dbReference type="Proteomes" id="UP000051248">
    <property type="component" value="Unassembled WGS sequence"/>
</dbReference>
<dbReference type="SUPFAM" id="SSF49899">
    <property type="entry name" value="Concanavalin A-like lectins/glucanases"/>
    <property type="match status" value="1"/>
</dbReference>
<feature type="chain" id="PRO_5006406555" evidence="1">
    <location>
        <begin position="31"/>
        <end position="761"/>
    </location>
</feature>
<evidence type="ECO:0000313" key="2">
    <source>
        <dbReference type="EMBL" id="KRK78601.1"/>
    </source>
</evidence>
<proteinExistence type="predicted"/>
<feature type="signal peptide" evidence="1">
    <location>
        <begin position="1"/>
        <end position="30"/>
    </location>
</feature>
<comment type="caution">
    <text evidence="2">The sequence shown here is derived from an EMBL/GenBank/DDBJ whole genome shotgun (WGS) entry which is preliminary data.</text>
</comment>
<dbReference type="PATRIC" id="fig|1423775.4.peg.2418"/>
<organism evidence="2 3">
    <name type="scientific">Companilactobacillus nodensis DSM 19682 = JCM 14932 = NBRC 107160</name>
    <dbReference type="NCBI Taxonomy" id="1423775"/>
    <lineage>
        <taxon>Bacteria</taxon>
        <taxon>Bacillati</taxon>
        <taxon>Bacillota</taxon>
        <taxon>Bacilli</taxon>
        <taxon>Lactobacillales</taxon>
        <taxon>Lactobacillaceae</taxon>
        <taxon>Companilactobacillus</taxon>
    </lineage>
</organism>
<dbReference type="EMBL" id="AZDZ01000022">
    <property type="protein sequence ID" value="KRK78601.1"/>
    <property type="molecule type" value="Genomic_DNA"/>
</dbReference>
<evidence type="ECO:0000256" key="1">
    <source>
        <dbReference type="SAM" id="SignalP"/>
    </source>
</evidence>
<dbReference type="Gene3D" id="2.60.120.200">
    <property type="match status" value="1"/>
</dbReference>